<organism evidence="2 3">
    <name type="scientific">Bacteroides finegoldii</name>
    <dbReference type="NCBI Taxonomy" id="338188"/>
    <lineage>
        <taxon>Bacteria</taxon>
        <taxon>Pseudomonadati</taxon>
        <taxon>Bacteroidota</taxon>
        <taxon>Bacteroidia</taxon>
        <taxon>Bacteroidales</taxon>
        <taxon>Bacteroidaceae</taxon>
        <taxon>Bacteroides</taxon>
    </lineage>
</organism>
<keyword evidence="1" id="KW-0472">Membrane</keyword>
<protein>
    <submittedName>
        <fullName evidence="2">Uncharacterized protein</fullName>
    </submittedName>
</protein>
<sequence>MLNFRFANIFGNMQLLIYTLYLYIDTVDLTIYK</sequence>
<dbReference type="STRING" id="338188.ERS852397_03140"/>
<reference evidence="2 3" key="1">
    <citation type="submission" date="2015-09" db="EMBL/GenBank/DDBJ databases">
        <authorList>
            <consortium name="Pathogen Informatics"/>
        </authorList>
    </citation>
    <scope>NUCLEOTIDE SEQUENCE [LARGE SCALE GENOMIC DNA]</scope>
    <source>
        <strain evidence="2 3">2789STDY5608840</strain>
    </source>
</reference>
<evidence type="ECO:0000313" key="3">
    <source>
        <dbReference type="Proteomes" id="UP000095517"/>
    </source>
</evidence>
<dbReference type="AlphaFoldDB" id="A0A174J219"/>
<keyword evidence="1" id="KW-0812">Transmembrane</keyword>
<evidence type="ECO:0000313" key="2">
    <source>
        <dbReference type="EMBL" id="CUO93764.1"/>
    </source>
</evidence>
<gene>
    <name evidence="2" type="ORF">ERS852397_03140</name>
</gene>
<keyword evidence="1" id="KW-1133">Transmembrane helix</keyword>
<dbReference type="Proteomes" id="UP000095517">
    <property type="component" value="Unassembled WGS sequence"/>
</dbReference>
<proteinExistence type="predicted"/>
<name>A0A174J219_9BACE</name>
<dbReference type="EMBL" id="CYZH01000021">
    <property type="protein sequence ID" value="CUO93764.1"/>
    <property type="molecule type" value="Genomic_DNA"/>
</dbReference>
<accession>A0A174J219</accession>
<feature type="transmembrane region" description="Helical" evidence="1">
    <location>
        <begin position="6"/>
        <end position="24"/>
    </location>
</feature>
<evidence type="ECO:0000256" key="1">
    <source>
        <dbReference type="SAM" id="Phobius"/>
    </source>
</evidence>